<dbReference type="InParanoid" id="J0LG19"/>
<evidence type="ECO:0000313" key="1">
    <source>
        <dbReference type="EMBL" id="EJD36400.1"/>
    </source>
</evidence>
<feature type="non-terminal residue" evidence="1">
    <location>
        <position position="129"/>
    </location>
</feature>
<organism evidence="1 2">
    <name type="scientific">Auricularia subglabra (strain TFB-10046 / SS5)</name>
    <name type="common">White-rot fungus</name>
    <name type="synonym">Auricularia delicata (strain TFB10046)</name>
    <dbReference type="NCBI Taxonomy" id="717982"/>
    <lineage>
        <taxon>Eukaryota</taxon>
        <taxon>Fungi</taxon>
        <taxon>Dikarya</taxon>
        <taxon>Basidiomycota</taxon>
        <taxon>Agaricomycotina</taxon>
        <taxon>Agaricomycetes</taxon>
        <taxon>Auriculariales</taxon>
        <taxon>Auriculariaceae</taxon>
        <taxon>Auricularia</taxon>
    </lineage>
</organism>
<evidence type="ECO:0000313" key="2">
    <source>
        <dbReference type="Proteomes" id="UP000006514"/>
    </source>
</evidence>
<dbReference type="InterPro" id="IPR019183">
    <property type="entry name" value="NAA25_NatB_aux_su"/>
</dbReference>
<accession>J0LG19</accession>
<feature type="non-terminal residue" evidence="1">
    <location>
        <position position="1"/>
    </location>
</feature>
<dbReference type="Proteomes" id="UP000006514">
    <property type="component" value="Unassembled WGS sequence"/>
</dbReference>
<reference evidence="2" key="1">
    <citation type="journal article" date="2012" name="Science">
        <title>The Paleozoic origin of enzymatic lignin decomposition reconstructed from 31 fungal genomes.</title>
        <authorList>
            <person name="Floudas D."/>
            <person name="Binder M."/>
            <person name="Riley R."/>
            <person name="Barry K."/>
            <person name="Blanchette R.A."/>
            <person name="Henrissat B."/>
            <person name="Martinez A.T."/>
            <person name="Otillar R."/>
            <person name="Spatafora J.W."/>
            <person name="Yadav J.S."/>
            <person name="Aerts A."/>
            <person name="Benoit I."/>
            <person name="Boyd A."/>
            <person name="Carlson A."/>
            <person name="Copeland A."/>
            <person name="Coutinho P.M."/>
            <person name="de Vries R.P."/>
            <person name="Ferreira P."/>
            <person name="Findley K."/>
            <person name="Foster B."/>
            <person name="Gaskell J."/>
            <person name="Glotzer D."/>
            <person name="Gorecki P."/>
            <person name="Heitman J."/>
            <person name="Hesse C."/>
            <person name="Hori C."/>
            <person name="Igarashi K."/>
            <person name="Jurgens J.A."/>
            <person name="Kallen N."/>
            <person name="Kersten P."/>
            <person name="Kohler A."/>
            <person name="Kuees U."/>
            <person name="Kumar T.K.A."/>
            <person name="Kuo A."/>
            <person name="LaButti K."/>
            <person name="Larrondo L.F."/>
            <person name="Lindquist E."/>
            <person name="Ling A."/>
            <person name="Lombard V."/>
            <person name="Lucas S."/>
            <person name="Lundell T."/>
            <person name="Martin R."/>
            <person name="McLaughlin D.J."/>
            <person name="Morgenstern I."/>
            <person name="Morin E."/>
            <person name="Murat C."/>
            <person name="Nagy L.G."/>
            <person name="Nolan M."/>
            <person name="Ohm R.A."/>
            <person name="Patyshakuliyeva A."/>
            <person name="Rokas A."/>
            <person name="Ruiz-Duenas F.J."/>
            <person name="Sabat G."/>
            <person name="Salamov A."/>
            <person name="Samejima M."/>
            <person name="Schmutz J."/>
            <person name="Slot J.C."/>
            <person name="St John F."/>
            <person name="Stenlid J."/>
            <person name="Sun H."/>
            <person name="Sun S."/>
            <person name="Syed K."/>
            <person name="Tsang A."/>
            <person name="Wiebenga A."/>
            <person name="Young D."/>
            <person name="Pisabarro A."/>
            <person name="Eastwood D.C."/>
            <person name="Martin F."/>
            <person name="Cullen D."/>
            <person name="Grigoriev I.V."/>
            <person name="Hibbett D.S."/>
        </authorList>
    </citation>
    <scope>NUCLEOTIDE SEQUENCE [LARGE SCALE GENOMIC DNA]</scope>
    <source>
        <strain evidence="2">TFB10046</strain>
    </source>
</reference>
<dbReference type="EMBL" id="JH687862">
    <property type="protein sequence ID" value="EJD36400.1"/>
    <property type="molecule type" value="Genomic_DNA"/>
</dbReference>
<name>J0LG19_AURST</name>
<keyword evidence="2" id="KW-1185">Reference proteome</keyword>
<dbReference type="Pfam" id="PF09797">
    <property type="entry name" value="NatB_MDM20"/>
    <property type="match status" value="1"/>
</dbReference>
<dbReference type="OMA" id="WTDFLES"/>
<gene>
    <name evidence="1" type="ORF">AURDEDRAFT_28554</name>
</gene>
<sequence>GIGLPPTELQLADELAVLAAQVLVGTFAASLDQAHLLAVAVFLETACARLRYTYGLRPCLVRTYRLLSVGAPTLGHYCLLGAKQVQTDTLAHFVLVRSAMFSLAADSDLSMLGEAANAGVIYLANSAEV</sequence>
<protein>
    <submittedName>
        <fullName evidence="1">Uncharacterized protein</fullName>
    </submittedName>
</protein>
<dbReference type="KEGG" id="adl:AURDEDRAFT_28554"/>
<dbReference type="AlphaFoldDB" id="J0LG19"/>
<proteinExistence type="predicted"/>
<dbReference type="OrthoDB" id="1874341at2759"/>